<dbReference type="EMBL" id="JAOYFB010000004">
    <property type="protein sequence ID" value="KAK4013265.1"/>
    <property type="molecule type" value="Genomic_DNA"/>
</dbReference>
<organism evidence="1 2">
    <name type="scientific">Daphnia magna</name>
    <dbReference type="NCBI Taxonomy" id="35525"/>
    <lineage>
        <taxon>Eukaryota</taxon>
        <taxon>Metazoa</taxon>
        <taxon>Ecdysozoa</taxon>
        <taxon>Arthropoda</taxon>
        <taxon>Crustacea</taxon>
        <taxon>Branchiopoda</taxon>
        <taxon>Diplostraca</taxon>
        <taxon>Cladocera</taxon>
        <taxon>Anomopoda</taxon>
        <taxon>Daphniidae</taxon>
        <taxon>Daphnia</taxon>
    </lineage>
</organism>
<dbReference type="Proteomes" id="UP001234178">
    <property type="component" value="Unassembled WGS sequence"/>
</dbReference>
<gene>
    <name evidence="1" type="ORF">OUZ56_025499</name>
</gene>
<evidence type="ECO:0000313" key="1">
    <source>
        <dbReference type="EMBL" id="KAK4013265.1"/>
    </source>
</evidence>
<accession>A0ABQ9ZK08</accession>
<keyword evidence="2" id="KW-1185">Reference proteome</keyword>
<protein>
    <submittedName>
        <fullName evidence="1">Uncharacterized protein</fullName>
    </submittedName>
</protein>
<evidence type="ECO:0000313" key="2">
    <source>
        <dbReference type="Proteomes" id="UP001234178"/>
    </source>
</evidence>
<proteinExistence type="predicted"/>
<sequence>MKDVKLNTSPFGVGYAYKDVTIKRIYSPGESFHKSFGTSLFRSFSDCMHPEILVKIQNDPRPSVRVLEQLPTPRNVRFPQRGV</sequence>
<reference evidence="1 2" key="1">
    <citation type="journal article" date="2023" name="Nucleic Acids Res.">
        <title>The hologenome of Daphnia magna reveals possible DNA methylation and microbiome-mediated evolution of the host genome.</title>
        <authorList>
            <person name="Chaturvedi A."/>
            <person name="Li X."/>
            <person name="Dhandapani V."/>
            <person name="Marshall H."/>
            <person name="Kissane S."/>
            <person name="Cuenca-Cambronero M."/>
            <person name="Asole G."/>
            <person name="Calvet F."/>
            <person name="Ruiz-Romero M."/>
            <person name="Marangio P."/>
            <person name="Guigo R."/>
            <person name="Rago D."/>
            <person name="Mirbahai L."/>
            <person name="Eastwood N."/>
            <person name="Colbourne J.K."/>
            <person name="Zhou J."/>
            <person name="Mallon E."/>
            <person name="Orsini L."/>
        </authorList>
    </citation>
    <scope>NUCLEOTIDE SEQUENCE [LARGE SCALE GENOMIC DNA]</scope>
    <source>
        <strain evidence="1">LRV0_1</strain>
    </source>
</reference>
<name>A0ABQ9ZK08_9CRUS</name>
<comment type="caution">
    <text evidence="1">The sequence shown here is derived from an EMBL/GenBank/DDBJ whole genome shotgun (WGS) entry which is preliminary data.</text>
</comment>